<accession>A0AA39WSP0</accession>
<dbReference type="EMBL" id="JAULSU010000004">
    <property type="protein sequence ID" value="KAK0620874.1"/>
    <property type="molecule type" value="Genomic_DNA"/>
</dbReference>
<feature type="chain" id="PRO_5041295598" description="Secreted protein" evidence="1">
    <location>
        <begin position="23"/>
        <end position="134"/>
    </location>
</feature>
<feature type="non-terminal residue" evidence="2">
    <location>
        <position position="134"/>
    </location>
</feature>
<evidence type="ECO:0008006" key="4">
    <source>
        <dbReference type="Google" id="ProtNLM"/>
    </source>
</evidence>
<organism evidence="2 3">
    <name type="scientific">Immersiella caudata</name>
    <dbReference type="NCBI Taxonomy" id="314043"/>
    <lineage>
        <taxon>Eukaryota</taxon>
        <taxon>Fungi</taxon>
        <taxon>Dikarya</taxon>
        <taxon>Ascomycota</taxon>
        <taxon>Pezizomycotina</taxon>
        <taxon>Sordariomycetes</taxon>
        <taxon>Sordariomycetidae</taxon>
        <taxon>Sordariales</taxon>
        <taxon>Lasiosphaeriaceae</taxon>
        <taxon>Immersiella</taxon>
    </lineage>
</organism>
<keyword evidence="3" id="KW-1185">Reference proteome</keyword>
<evidence type="ECO:0000313" key="3">
    <source>
        <dbReference type="Proteomes" id="UP001175000"/>
    </source>
</evidence>
<name>A0AA39WSP0_9PEZI</name>
<reference evidence="2" key="1">
    <citation type="submission" date="2023-06" db="EMBL/GenBank/DDBJ databases">
        <title>Genome-scale phylogeny and comparative genomics of the fungal order Sordariales.</title>
        <authorList>
            <consortium name="Lawrence Berkeley National Laboratory"/>
            <person name="Hensen N."/>
            <person name="Bonometti L."/>
            <person name="Westerberg I."/>
            <person name="Brannstrom I.O."/>
            <person name="Guillou S."/>
            <person name="Cros-Aarteil S."/>
            <person name="Calhoun S."/>
            <person name="Haridas S."/>
            <person name="Kuo A."/>
            <person name="Mondo S."/>
            <person name="Pangilinan J."/>
            <person name="Riley R."/>
            <person name="Labutti K."/>
            <person name="Andreopoulos B."/>
            <person name="Lipzen A."/>
            <person name="Chen C."/>
            <person name="Yanf M."/>
            <person name="Daum C."/>
            <person name="Ng V."/>
            <person name="Clum A."/>
            <person name="Steindorff A."/>
            <person name="Ohm R."/>
            <person name="Martin F."/>
            <person name="Silar P."/>
            <person name="Natvig D."/>
            <person name="Lalanne C."/>
            <person name="Gautier V."/>
            <person name="Ament-Velasquez S.L."/>
            <person name="Kruys A."/>
            <person name="Hutchinson M.I."/>
            <person name="Powell A.J."/>
            <person name="Barry K."/>
            <person name="Miller A.N."/>
            <person name="Grigoriev I.V."/>
            <person name="Debuchy R."/>
            <person name="Gladieux P."/>
            <person name="Thoren M.H."/>
            <person name="Johannesson H."/>
        </authorList>
    </citation>
    <scope>NUCLEOTIDE SEQUENCE</scope>
    <source>
        <strain evidence="2">CBS 606.72</strain>
    </source>
</reference>
<dbReference type="Proteomes" id="UP001175000">
    <property type="component" value="Unassembled WGS sequence"/>
</dbReference>
<dbReference type="AlphaFoldDB" id="A0AA39WSP0"/>
<gene>
    <name evidence="2" type="ORF">B0T14DRAFT_587727</name>
</gene>
<evidence type="ECO:0000313" key="2">
    <source>
        <dbReference type="EMBL" id="KAK0620874.1"/>
    </source>
</evidence>
<keyword evidence="1" id="KW-0732">Signal</keyword>
<comment type="caution">
    <text evidence="2">The sequence shown here is derived from an EMBL/GenBank/DDBJ whole genome shotgun (WGS) entry which is preliminary data.</text>
</comment>
<evidence type="ECO:0000256" key="1">
    <source>
        <dbReference type="SAM" id="SignalP"/>
    </source>
</evidence>
<proteinExistence type="predicted"/>
<protein>
    <recommendedName>
        <fullName evidence="4">Secreted protein</fullName>
    </recommendedName>
</protein>
<feature type="signal peptide" evidence="1">
    <location>
        <begin position="1"/>
        <end position="22"/>
    </location>
</feature>
<sequence>MSPKVKWWTCSFVFVAVPNCSSKTFHGRLDAQTTVFGDWARSQMLLQRLTWSPSYSSRPSTKGRIVWTTSVRLSPGQEWSCGARPRSRALREVGSHPLRKTSRPSVSCKSQTCTAELGAKCRKRVTEASPSGTF</sequence>